<keyword evidence="12" id="KW-1185">Reference proteome</keyword>
<dbReference type="PaxDb" id="55529-EKX42962"/>
<keyword evidence="8" id="KW-0460">Magnesium</keyword>
<organism evidence="10">
    <name type="scientific">Guillardia theta (strain CCMP2712)</name>
    <name type="common">Cryptophyte</name>
    <dbReference type="NCBI Taxonomy" id="905079"/>
    <lineage>
        <taxon>Eukaryota</taxon>
        <taxon>Cryptophyceae</taxon>
        <taxon>Pyrenomonadales</taxon>
        <taxon>Geminigeraceae</taxon>
        <taxon>Guillardia</taxon>
    </lineage>
</organism>
<dbReference type="Pfam" id="PF02696">
    <property type="entry name" value="SelO"/>
    <property type="match status" value="2"/>
</dbReference>
<dbReference type="OrthoDB" id="413083at2759"/>
<dbReference type="GO" id="GO:0005739">
    <property type="term" value="C:mitochondrion"/>
    <property type="evidence" value="ECO:0007669"/>
    <property type="project" value="TreeGrafter"/>
</dbReference>
<dbReference type="GeneID" id="17299627"/>
<evidence type="ECO:0000313" key="12">
    <source>
        <dbReference type="Proteomes" id="UP000011087"/>
    </source>
</evidence>
<dbReference type="PANTHER" id="PTHR32057">
    <property type="entry name" value="PROTEIN ADENYLYLTRANSFERASE SELO, MITOCHONDRIAL"/>
    <property type="match status" value="1"/>
</dbReference>
<dbReference type="eggNOG" id="KOG2542">
    <property type="taxonomic scope" value="Eukaryota"/>
</dbReference>
<evidence type="ECO:0000313" key="11">
    <source>
        <dbReference type="EnsemblProtists" id="EKX42962"/>
    </source>
</evidence>
<protein>
    <recommendedName>
        <fullName evidence="9">Selenoprotein O</fullName>
    </recommendedName>
</protein>
<name>L1J3R7_GUITC</name>
<evidence type="ECO:0000256" key="8">
    <source>
        <dbReference type="ARBA" id="ARBA00022842"/>
    </source>
</evidence>
<evidence type="ECO:0000256" key="7">
    <source>
        <dbReference type="ARBA" id="ARBA00022840"/>
    </source>
</evidence>
<evidence type="ECO:0000256" key="6">
    <source>
        <dbReference type="ARBA" id="ARBA00022741"/>
    </source>
</evidence>
<dbReference type="AlphaFoldDB" id="L1J3R7"/>
<evidence type="ECO:0000256" key="2">
    <source>
        <dbReference type="ARBA" id="ARBA00009747"/>
    </source>
</evidence>
<reference evidence="10 12" key="1">
    <citation type="journal article" date="2012" name="Nature">
        <title>Algal genomes reveal evolutionary mosaicism and the fate of nucleomorphs.</title>
        <authorList>
            <consortium name="DOE Joint Genome Institute"/>
            <person name="Curtis B.A."/>
            <person name="Tanifuji G."/>
            <person name="Burki F."/>
            <person name="Gruber A."/>
            <person name="Irimia M."/>
            <person name="Maruyama S."/>
            <person name="Arias M.C."/>
            <person name="Ball S.G."/>
            <person name="Gile G.H."/>
            <person name="Hirakawa Y."/>
            <person name="Hopkins J.F."/>
            <person name="Kuo A."/>
            <person name="Rensing S.A."/>
            <person name="Schmutz J."/>
            <person name="Symeonidi A."/>
            <person name="Elias M."/>
            <person name="Eveleigh R.J."/>
            <person name="Herman E.K."/>
            <person name="Klute M.J."/>
            <person name="Nakayama T."/>
            <person name="Obornik M."/>
            <person name="Reyes-Prieto A."/>
            <person name="Armbrust E.V."/>
            <person name="Aves S.J."/>
            <person name="Beiko R.G."/>
            <person name="Coutinho P."/>
            <person name="Dacks J.B."/>
            <person name="Durnford D.G."/>
            <person name="Fast N.M."/>
            <person name="Green B.R."/>
            <person name="Grisdale C.J."/>
            <person name="Hempel F."/>
            <person name="Henrissat B."/>
            <person name="Hoppner M.P."/>
            <person name="Ishida K."/>
            <person name="Kim E."/>
            <person name="Koreny L."/>
            <person name="Kroth P.G."/>
            <person name="Liu Y."/>
            <person name="Malik S.B."/>
            <person name="Maier U.G."/>
            <person name="McRose D."/>
            <person name="Mock T."/>
            <person name="Neilson J.A."/>
            <person name="Onodera N.T."/>
            <person name="Poole A.M."/>
            <person name="Pritham E.J."/>
            <person name="Richards T.A."/>
            <person name="Rocap G."/>
            <person name="Roy S.W."/>
            <person name="Sarai C."/>
            <person name="Schaack S."/>
            <person name="Shirato S."/>
            <person name="Slamovits C.H."/>
            <person name="Spencer D.F."/>
            <person name="Suzuki S."/>
            <person name="Worden A.Z."/>
            <person name="Zauner S."/>
            <person name="Barry K."/>
            <person name="Bell C."/>
            <person name="Bharti A.K."/>
            <person name="Crow J.A."/>
            <person name="Grimwood J."/>
            <person name="Kramer R."/>
            <person name="Lindquist E."/>
            <person name="Lucas S."/>
            <person name="Salamov A."/>
            <person name="McFadden G.I."/>
            <person name="Lane C.E."/>
            <person name="Keeling P.J."/>
            <person name="Gray M.W."/>
            <person name="Grigoriev I.V."/>
            <person name="Archibald J.M."/>
        </authorList>
    </citation>
    <scope>NUCLEOTIDE SEQUENCE</scope>
    <source>
        <strain evidence="10 12">CCMP2712</strain>
    </source>
</reference>
<sequence length="633" mass="71290">MQHRLLSSRCCNLLSALIFGHLSRSACFSSSRLLLRTAGTPRNALDLRCSARNFATLPGMETLAKLGECASHSWLEQLEADPETELHAPNRKSREVKSGHYVRVLPTPLPDPKLIIHSEDMSKHLGLSEEVVQSDQFVRFFSGEQSLVPELESWCTPYALSIMGNRYTHNCPFGTGNGYGDGRAISIGEVVVNGERWELQMKGSGTTPFCRGGDGRAVLRSSIREFLASEAMFHLRVPTTRALCLIKSETEKARRPWYSGEDRMPSEDHPRLASLPAHERKMYMREIALKLAEPDVMIRESCAITTRVSPSFLRVGHLDLFARRAEVAPTPDGLRQLEQLISHALFREYPDVSPDAPLPARAKEMLRAAADRFGRLVADWLRVGFCQGNFNADNCLVGGRTMDYGPFGFIDCYDPLFAKWVGSGDHYAFMNQPNAILANLQFAVSLSPVLSGGLDDVREVLTYAKRSVLSSVQDVWRRKFGLRQQNDELAQDLFNTYEDLLRRSCGDWTIIWRQLAEVVLVEDGAEDEKLLAPLLAGFYEPLTDELKESWIKFLKRWRNELANEGTTAQQAAEQIRSESPMFIPREWMLVEAYKQAEKEDFSLVQEAVSSYSTCSMCWGAAGDCREDVGREEL</sequence>
<dbReference type="PANTHER" id="PTHR32057:SF14">
    <property type="entry name" value="PROTEIN ADENYLYLTRANSFERASE SELO, MITOCHONDRIAL"/>
    <property type="match status" value="1"/>
</dbReference>
<keyword evidence="4" id="KW-0548">Nucleotidyltransferase</keyword>
<evidence type="ECO:0000256" key="1">
    <source>
        <dbReference type="ARBA" id="ARBA00001946"/>
    </source>
</evidence>
<evidence type="ECO:0000256" key="5">
    <source>
        <dbReference type="ARBA" id="ARBA00022723"/>
    </source>
</evidence>
<dbReference type="KEGG" id="gtt:GUITHDRAFT_95515"/>
<keyword evidence="7" id="KW-0067">ATP-binding</keyword>
<dbReference type="STRING" id="905079.L1J3R7"/>
<evidence type="ECO:0000256" key="9">
    <source>
        <dbReference type="ARBA" id="ARBA00031547"/>
    </source>
</evidence>
<keyword evidence="3" id="KW-0808">Transferase</keyword>
<accession>L1J3R7</accession>
<dbReference type="InterPro" id="IPR003846">
    <property type="entry name" value="SelO"/>
</dbReference>
<dbReference type="GO" id="GO:0070733">
    <property type="term" value="F:AMPylase activity"/>
    <property type="evidence" value="ECO:0007669"/>
    <property type="project" value="TreeGrafter"/>
</dbReference>
<comment type="similarity">
    <text evidence="2">Belongs to the SELO family.</text>
</comment>
<keyword evidence="6" id="KW-0547">Nucleotide-binding</keyword>
<dbReference type="RefSeq" id="XP_005829942.1">
    <property type="nucleotide sequence ID" value="XM_005829885.1"/>
</dbReference>
<evidence type="ECO:0000256" key="4">
    <source>
        <dbReference type="ARBA" id="ARBA00022695"/>
    </source>
</evidence>
<dbReference type="GO" id="GO:0005524">
    <property type="term" value="F:ATP binding"/>
    <property type="evidence" value="ECO:0007669"/>
    <property type="project" value="UniProtKB-KW"/>
</dbReference>
<comment type="cofactor">
    <cofactor evidence="1">
        <name>Mg(2+)</name>
        <dbReference type="ChEBI" id="CHEBI:18420"/>
    </cofactor>
</comment>
<keyword evidence="5" id="KW-0479">Metal-binding</keyword>
<reference evidence="12" key="2">
    <citation type="submission" date="2012-11" db="EMBL/GenBank/DDBJ databases">
        <authorList>
            <person name="Kuo A."/>
            <person name="Curtis B.A."/>
            <person name="Tanifuji G."/>
            <person name="Burki F."/>
            <person name="Gruber A."/>
            <person name="Irimia M."/>
            <person name="Maruyama S."/>
            <person name="Arias M.C."/>
            <person name="Ball S.G."/>
            <person name="Gile G.H."/>
            <person name="Hirakawa Y."/>
            <person name="Hopkins J.F."/>
            <person name="Rensing S.A."/>
            <person name="Schmutz J."/>
            <person name="Symeonidi A."/>
            <person name="Elias M."/>
            <person name="Eveleigh R.J."/>
            <person name="Herman E.K."/>
            <person name="Klute M.J."/>
            <person name="Nakayama T."/>
            <person name="Obornik M."/>
            <person name="Reyes-Prieto A."/>
            <person name="Armbrust E.V."/>
            <person name="Aves S.J."/>
            <person name="Beiko R.G."/>
            <person name="Coutinho P."/>
            <person name="Dacks J.B."/>
            <person name="Durnford D.G."/>
            <person name="Fast N.M."/>
            <person name="Green B.R."/>
            <person name="Grisdale C."/>
            <person name="Hempe F."/>
            <person name="Henrissat B."/>
            <person name="Hoppner M.P."/>
            <person name="Ishida K.-I."/>
            <person name="Kim E."/>
            <person name="Koreny L."/>
            <person name="Kroth P.G."/>
            <person name="Liu Y."/>
            <person name="Malik S.-B."/>
            <person name="Maier U.G."/>
            <person name="McRose D."/>
            <person name="Mock T."/>
            <person name="Neilson J.A."/>
            <person name="Onodera N.T."/>
            <person name="Poole A.M."/>
            <person name="Pritham E.J."/>
            <person name="Richards T.A."/>
            <person name="Rocap G."/>
            <person name="Roy S.W."/>
            <person name="Sarai C."/>
            <person name="Schaack S."/>
            <person name="Shirato S."/>
            <person name="Slamovits C.H."/>
            <person name="Spencer D.F."/>
            <person name="Suzuki S."/>
            <person name="Worden A.Z."/>
            <person name="Zauner S."/>
            <person name="Barry K."/>
            <person name="Bell C."/>
            <person name="Bharti A.K."/>
            <person name="Crow J.A."/>
            <person name="Grimwood J."/>
            <person name="Kramer R."/>
            <person name="Lindquist E."/>
            <person name="Lucas S."/>
            <person name="Salamov A."/>
            <person name="McFadden G.I."/>
            <person name="Lane C.E."/>
            <person name="Keeling P.J."/>
            <person name="Gray M.W."/>
            <person name="Grigoriev I.V."/>
            <person name="Archibald J.M."/>
        </authorList>
    </citation>
    <scope>NUCLEOTIDE SEQUENCE</scope>
    <source>
        <strain evidence="12">CCMP2712</strain>
    </source>
</reference>
<dbReference type="GO" id="GO:0046872">
    <property type="term" value="F:metal ion binding"/>
    <property type="evidence" value="ECO:0007669"/>
    <property type="project" value="UniProtKB-KW"/>
</dbReference>
<reference evidence="11" key="3">
    <citation type="submission" date="2016-03" db="UniProtKB">
        <authorList>
            <consortium name="EnsemblProtists"/>
        </authorList>
    </citation>
    <scope>IDENTIFICATION</scope>
</reference>
<evidence type="ECO:0000313" key="10">
    <source>
        <dbReference type="EMBL" id="EKX42962.1"/>
    </source>
</evidence>
<dbReference type="OMA" id="YGPYGWL"/>
<dbReference type="HOGENOM" id="CLU_010245_3_0_1"/>
<gene>
    <name evidence="10" type="ORF">GUITHDRAFT_95515</name>
</gene>
<proteinExistence type="inferred from homology"/>
<dbReference type="EnsemblProtists" id="EKX42962">
    <property type="protein sequence ID" value="EKX42962"/>
    <property type="gene ID" value="GUITHDRAFT_95515"/>
</dbReference>
<dbReference type="EMBL" id="JH993013">
    <property type="protein sequence ID" value="EKX42962.1"/>
    <property type="molecule type" value="Genomic_DNA"/>
</dbReference>
<dbReference type="Proteomes" id="UP000011087">
    <property type="component" value="Unassembled WGS sequence"/>
</dbReference>
<evidence type="ECO:0000256" key="3">
    <source>
        <dbReference type="ARBA" id="ARBA00022679"/>
    </source>
</evidence>